<name>A0A7J8DI90_ROUAE</name>
<accession>A0A7J8DI90</accession>
<dbReference type="GO" id="GO:0019901">
    <property type="term" value="F:protein kinase binding"/>
    <property type="evidence" value="ECO:0007669"/>
    <property type="project" value="TreeGrafter"/>
</dbReference>
<dbReference type="GO" id="GO:0050853">
    <property type="term" value="P:B cell receptor signaling pathway"/>
    <property type="evidence" value="ECO:0007669"/>
    <property type="project" value="InterPro"/>
</dbReference>
<organism evidence="2 3">
    <name type="scientific">Rousettus aegyptiacus</name>
    <name type="common">Egyptian fruit bat</name>
    <name type="synonym">Pteropus aegyptiacus</name>
    <dbReference type="NCBI Taxonomy" id="9407"/>
    <lineage>
        <taxon>Eukaryota</taxon>
        <taxon>Metazoa</taxon>
        <taxon>Chordata</taxon>
        <taxon>Craniata</taxon>
        <taxon>Vertebrata</taxon>
        <taxon>Euteleostomi</taxon>
        <taxon>Mammalia</taxon>
        <taxon>Eutheria</taxon>
        <taxon>Laurasiatheria</taxon>
        <taxon>Chiroptera</taxon>
        <taxon>Yinpterochiroptera</taxon>
        <taxon>Pteropodoidea</taxon>
        <taxon>Pteropodidae</taxon>
        <taxon>Rousettinae</taxon>
        <taxon>Rousettus</taxon>
    </lineage>
</organism>
<comment type="caution">
    <text evidence="2">The sequence shown here is derived from an EMBL/GenBank/DDBJ whole genome shotgun (WGS) entry which is preliminary data.</text>
</comment>
<reference evidence="2 3" key="1">
    <citation type="journal article" date="2020" name="Nature">
        <title>Six reference-quality genomes reveal evolution of bat adaptations.</title>
        <authorList>
            <person name="Jebb D."/>
            <person name="Huang Z."/>
            <person name="Pippel M."/>
            <person name="Hughes G.M."/>
            <person name="Lavrichenko K."/>
            <person name="Devanna P."/>
            <person name="Winkler S."/>
            <person name="Jermiin L.S."/>
            <person name="Skirmuntt E.C."/>
            <person name="Katzourakis A."/>
            <person name="Burkitt-Gray L."/>
            <person name="Ray D.A."/>
            <person name="Sullivan K.A.M."/>
            <person name="Roscito J.G."/>
            <person name="Kirilenko B.M."/>
            <person name="Davalos L.M."/>
            <person name="Corthals A.P."/>
            <person name="Power M.L."/>
            <person name="Jones G."/>
            <person name="Ransome R.D."/>
            <person name="Dechmann D.K.N."/>
            <person name="Locatelli A.G."/>
            <person name="Puechmaille S.J."/>
            <person name="Fedrigo O."/>
            <person name="Jarvis E.D."/>
            <person name="Hiller M."/>
            <person name="Vernes S.C."/>
            <person name="Myers E.W."/>
            <person name="Teeling E.C."/>
        </authorList>
    </citation>
    <scope>NUCLEOTIDE SEQUENCE [LARGE SCALE GENOMIC DNA]</scope>
    <source>
        <strain evidence="2">MRouAeg1</strain>
        <tissue evidence="2">Muscle</tissue>
    </source>
</reference>
<protein>
    <submittedName>
        <fullName evidence="2">Uncharacterized protein</fullName>
    </submittedName>
</protein>
<dbReference type="Pfam" id="PF15332">
    <property type="entry name" value="LIME1"/>
    <property type="match status" value="2"/>
</dbReference>
<gene>
    <name evidence="2" type="ORF">HJG63_008468</name>
</gene>
<dbReference type="AlphaFoldDB" id="A0A7J8DI90"/>
<dbReference type="EMBL" id="JACASE010000012">
    <property type="protein sequence ID" value="KAF6422622.1"/>
    <property type="molecule type" value="Genomic_DNA"/>
</dbReference>
<dbReference type="PANTHER" id="PTHR47740">
    <property type="entry name" value="LCK-INTERACTING TRANSMEMBRANE ADAPTER 1, LIME1"/>
    <property type="match status" value="1"/>
</dbReference>
<dbReference type="InterPro" id="IPR026072">
    <property type="entry name" value="Lime1"/>
</dbReference>
<sequence length="154" mass="17064">MTDEASLLRRPHLCSLSKSDTRLHELHQGRGGCIGTWLTSSCARPGPEARPMVPEYARIHKLKGPQGVERQQAEGTPATQMDILYSKVNKPRRRDPEPVINQLDPKGQGAIPTLGSNLTYDRDLSVDKGLLENVYESIQEMGIPERQGLPRPGC</sequence>
<proteinExistence type="predicted"/>
<evidence type="ECO:0000313" key="3">
    <source>
        <dbReference type="Proteomes" id="UP000593571"/>
    </source>
</evidence>
<dbReference type="PANTHER" id="PTHR47740:SF1">
    <property type="entry name" value="LCK-INTERACTING TRANSMEMBRANE ADAPTER 1"/>
    <property type="match status" value="1"/>
</dbReference>
<dbReference type="GO" id="GO:0019815">
    <property type="term" value="C:B cell receptor complex"/>
    <property type="evidence" value="ECO:0007669"/>
    <property type="project" value="TreeGrafter"/>
</dbReference>
<evidence type="ECO:0000256" key="1">
    <source>
        <dbReference type="SAM" id="MobiDB-lite"/>
    </source>
</evidence>
<keyword evidence="3" id="KW-1185">Reference proteome</keyword>
<feature type="region of interest" description="Disordered" evidence="1">
    <location>
        <begin position="87"/>
        <end position="116"/>
    </location>
</feature>
<evidence type="ECO:0000313" key="2">
    <source>
        <dbReference type="EMBL" id="KAF6422622.1"/>
    </source>
</evidence>
<dbReference type="GO" id="GO:0050852">
    <property type="term" value="P:T cell receptor signaling pathway"/>
    <property type="evidence" value="ECO:0007669"/>
    <property type="project" value="InterPro"/>
</dbReference>
<dbReference type="Proteomes" id="UP000593571">
    <property type="component" value="Unassembled WGS sequence"/>
</dbReference>